<dbReference type="GO" id="GO:0005737">
    <property type="term" value="C:cytoplasm"/>
    <property type="evidence" value="ECO:0007669"/>
    <property type="project" value="TreeGrafter"/>
</dbReference>
<reference evidence="3 4" key="1">
    <citation type="submission" date="2019-01" db="EMBL/GenBank/DDBJ databases">
        <title>Sinorhodobacter populi sp. nov. isolated from the symptomatic bark tissue of Populus euramericana canker.</title>
        <authorList>
            <person name="Xu G."/>
        </authorList>
    </citation>
    <scope>NUCLEOTIDE SEQUENCE [LARGE SCALE GENOMIC DNA]</scope>
    <source>
        <strain evidence="3 4">CGMCC 1.12963</strain>
    </source>
</reference>
<gene>
    <name evidence="3" type="ORF">EOW66_01130</name>
</gene>
<dbReference type="Gene3D" id="3.50.50.60">
    <property type="entry name" value="FAD/NAD(P)-binding domain"/>
    <property type="match status" value="1"/>
</dbReference>
<keyword evidence="1" id="KW-0560">Oxidoreductase</keyword>
<dbReference type="GO" id="GO:0016491">
    <property type="term" value="F:oxidoreductase activity"/>
    <property type="evidence" value="ECO:0007669"/>
    <property type="project" value="UniProtKB-KW"/>
</dbReference>
<dbReference type="Gene3D" id="3.30.9.10">
    <property type="entry name" value="D-Amino Acid Oxidase, subunit A, domain 2"/>
    <property type="match status" value="1"/>
</dbReference>
<organism evidence="3 4">
    <name type="scientific">Paenirhodobacter huangdaonensis</name>
    <dbReference type="NCBI Taxonomy" id="2501515"/>
    <lineage>
        <taxon>Bacteria</taxon>
        <taxon>Pseudomonadati</taxon>
        <taxon>Pseudomonadota</taxon>
        <taxon>Alphaproteobacteria</taxon>
        <taxon>Rhodobacterales</taxon>
        <taxon>Rhodobacter group</taxon>
        <taxon>Paenirhodobacter</taxon>
    </lineage>
</organism>
<dbReference type="InterPro" id="IPR036188">
    <property type="entry name" value="FAD/NAD-bd_sf"/>
</dbReference>
<proteinExistence type="predicted"/>
<evidence type="ECO:0000313" key="4">
    <source>
        <dbReference type="Proteomes" id="UP000288071"/>
    </source>
</evidence>
<accession>A0A3S3LH12</accession>
<reference evidence="4" key="2">
    <citation type="submission" date="2019-01" db="EMBL/GenBank/DDBJ databases">
        <title>Sinorhodobacter populi sp. nov. isolated from the symptomatic bark tissue of Populus euramericana canker.</title>
        <authorList>
            <person name="Li Y."/>
        </authorList>
    </citation>
    <scope>NUCLEOTIDE SEQUENCE [LARGE SCALE GENOMIC DNA]</scope>
    <source>
        <strain evidence="4">CGMCC 1.12963</strain>
    </source>
</reference>
<dbReference type="RefSeq" id="WP_128154174.1">
    <property type="nucleotide sequence ID" value="NZ_JBHSOM010000007.1"/>
</dbReference>
<dbReference type="Proteomes" id="UP000288071">
    <property type="component" value="Unassembled WGS sequence"/>
</dbReference>
<name>A0A3S3LH12_9RHOB</name>
<dbReference type="PANTHER" id="PTHR13847">
    <property type="entry name" value="SARCOSINE DEHYDROGENASE-RELATED"/>
    <property type="match status" value="1"/>
</dbReference>
<dbReference type="InterPro" id="IPR006076">
    <property type="entry name" value="FAD-dep_OxRdtase"/>
</dbReference>
<sequence length="435" mass="47146">MTQDTFSQSLWSAISPPGPELPRLLGEETADIVLVGAGFLGMNTALGLARAGLKVVLLEASEPGFGASGRNTGFVVPTLKKALSPSNVVARFGTRRGEAFNRMIGGSGERLFSLIRDNGIACDSEQTGWMQPAHSRAALAACATQVREWRARGFDVQLLDRGETEARTGMTGYHGAMLIPSGGQINPLAWARGLARLCLSEGVRIFAGSPVIRLARDGAGWRVHTPGGSVVAPRAVLTTNALVGKLCSRVDRAIIPTYSFQIATQKFDAEIQARLLPARSPIADSRRHLFAARWSSDGRIVGGGLVYPGPFRLARTRRRFEKRFARFLPQLGQVRAEYAWFGTVAVTLDALPRLFRLDRGLWAPIGCNGRGVALTAAYGHELAQFFAGNTAEEDFVVPVTQPEPIPMRAMATAGPYLWLPYSEYRDRIETEAPAE</sequence>
<evidence type="ECO:0000313" key="3">
    <source>
        <dbReference type="EMBL" id="RWR54702.1"/>
    </source>
</evidence>
<dbReference type="Pfam" id="PF01266">
    <property type="entry name" value="DAO"/>
    <property type="match status" value="1"/>
</dbReference>
<dbReference type="AlphaFoldDB" id="A0A3S3LH12"/>
<protein>
    <submittedName>
        <fullName evidence="3">FAD-binding oxidoreductase</fullName>
    </submittedName>
</protein>
<comment type="caution">
    <text evidence="3">The sequence shown here is derived from an EMBL/GenBank/DDBJ whole genome shotgun (WGS) entry which is preliminary data.</text>
</comment>
<keyword evidence="4" id="KW-1185">Reference proteome</keyword>
<dbReference type="SUPFAM" id="SSF51905">
    <property type="entry name" value="FAD/NAD(P)-binding domain"/>
    <property type="match status" value="1"/>
</dbReference>
<evidence type="ECO:0000256" key="1">
    <source>
        <dbReference type="ARBA" id="ARBA00023002"/>
    </source>
</evidence>
<evidence type="ECO:0000259" key="2">
    <source>
        <dbReference type="Pfam" id="PF01266"/>
    </source>
</evidence>
<feature type="domain" description="FAD dependent oxidoreductase" evidence="2">
    <location>
        <begin position="31"/>
        <end position="384"/>
    </location>
</feature>
<dbReference type="EMBL" id="SAVA01000001">
    <property type="protein sequence ID" value="RWR54702.1"/>
    <property type="molecule type" value="Genomic_DNA"/>
</dbReference>
<dbReference type="PANTHER" id="PTHR13847:SF281">
    <property type="entry name" value="FAD DEPENDENT OXIDOREDUCTASE DOMAIN-CONTAINING PROTEIN"/>
    <property type="match status" value="1"/>
</dbReference>